<dbReference type="SUPFAM" id="SSF55073">
    <property type="entry name" value="Nucleotide cyclase"/>
    <property type="match status" value="2"/>
</dbReference>
<comment type="caution">
    <text evidence="7">The sequence shown here is derived from an EMBL/GenBank/DDBJ whole genome shotgun (WGS) entry which is preliminary data.</text>
</comment>
<feature type="domain" description="GGDEF" evidence="6">
    <location>
        <begin position="732"/>
        <end position="862"/>
    </location>
</feature>
<dbReference type="GO" id="GO:0000160">
    <property type="term" value="P:phosphorelay signal transduction system"/>
    <property type="evidence" value="ECO:0007669"/>
    <property type="project" value="InterPro"/>
</dbReference>
<dbReference type="CDD" id="cd00156">
    <property type="entry name" value="REC"/>
    <property type="match status" value="1"/>
</dbReference>
<evidence type="ECO:0000259" key="4">
    <source>
        <dbReference type="PROSITE" id="PS50110"/>
    </source>
</evidence>
<dbReference type="SMART" id="SM00267">
    <property type="entry name" value="GGDEF"/>
    <property type="match status" value="2"/>
</dbReference>
<comment type="caution">
    <text evidence="3">Lacks conserved residue(s) required for the propagation of feature annotation.</text>
</comment>
<gene>
    <name evidence="7" type="ORF">H8695_00885</name>
</gene>
<keyword evidence="3" id="KW-0597">Phosphoprotein</keyword>
<dbReference type="InterPro" id="IPR011006">
    <property type="entry name" value="CheY-like_superfamily"/>
</dbReference>
<dbReference type="InterPro" id="IPR001789">
    <property type="entry name" value="Sig_transdc_resp-reg_receiver"/>
</dbReference>
<dbReference type="NCBIfam" id="TIGR00254">
    <property type="entry name" value="GGDEF"/>
    <property type="match status" value="2"/>
</dbReference>
<dbReference type="Gene3D" id="3.40.50.2300">
    <property type="match status" value="2"/>
</dbReference>
<feature type="domain" description="EAL" evidence="5">
    <location>
        <begin position="299"/>
        <end position="553"/>
    </location>
</feature>
<dbReference type="InterPro" id="IPR035919">
    <property type="entry name" value="EAL_sf"/>
</dbReference>
<comment type="function">
    <text evidence="2">May play the central regulatory role in sporulation. It may be an element of the effector pathway responsible for the activation of sporulation genes in response to nutritional stress. Spo0A may act in concert with spo0H (a sigma factor) to control the expression of some genes that are critical to the sporulation process.</text>
</comment>
<evidence type="ECO:0000313" key="8">
    <source>
        <dbReference type="Proteomes" id="UP000620366"/>
    </source>
</evidence>
<evidence type="ECO:0000259" key="6">
    <source>
        <dbReference type="PROSITE" id="PS50887"/>
    </source>
</evidence>
<dbReference type="GO" id="GO:0071111">
    <property type="term" value="F:cyclic-guanylate-specific phosphodiesterase activity"/>
    <property type="evidence" value="ECO:0007669"/>
    <property type="project" value="InterPro"/>
</dbReference>
<dbReference type="PANTHER" id="PTHR33121:SF70">
    <property type="entry name" value="SIGNALING PROTEIN YKOW"/>
    <property type="match status" value="1"/>
</dbReference>
<dbReference type="Gene3D" id="3.30.70.270">
    <property type="match status" value="2"/>
</dbReference>
<dbReference type="PROSITE" id="PS50883">
    <property type="entry name" value="EAL"/>
    <property type="match status" value="1"/>
</dbReference>
<dbReference type="CDD" id="cd01948">
    <property type="entry name" value="EAL"/>
    <property type="match status" value="1"/>
</dbReference>
<organism evidence="7 8">
    <name type="scientific">Feifania hominis</name>
    <dbReference type="NCBI Taxonomy" id="2763660"/>
    <lineage>
        <taxon>Bacteria</taxon>
        <taxon>Bacillati</taxon>
        <taxon>Bacillota</taxon>
        <taxon>Clostridia</taxon>
        <taxon>Eubacteriales</taxon>
        <taxon>Feifaniaceae</taxon>
        <taxon>Feifania</taxon>
    </lineage>
</organism>
<sequence length="862" mass="97699">MNTQKKILVVEDNGINRAMLREILCSQYQVLEAENGLVALEVLRELGEQISLILLDIIMPVMDGYTFLARVKSDPRYSSIPIIVTTQNDDESDEVTALSHGATDFVAKPYKPQVILHRVASIINLRETAAMINQFQYDRLTGLYSKEFFYQRAKELITQNPDREYDIICSDIENFKLINDIFGVPAGDHLLRGVAKIYAEQVGDLGICGHFNADQFACLLERRWKYTDELFVRVGEQIKALSNAKNVVMKWGIYAVEDRSLTVEQMCDRALLAARSIKGLYGRHFAAYDDKLRGKLLRERDITDSMESALAQNQFVVYFQPKYRLCDCSLAGAEALVRWNHPQWGVQPPSEFIPLFEKSGFIAKLDQYIWDRTCAVLREWDQKGYPPIPVSVNVSRADIYHADLADVLKEIVERYELPPSRLHLEITESAYTENPSQIIETVEELRRLGFVIEMDDFGSGYSSLNMLNRMPLDILKLDMKFIQSETVKPISQGILRFIMSLARWMNLSVVAEGVETGEQLRRLREIGCDYAQGYYFAKPMPLAEFEELFSQRKVHMQGDAHRPGDHWAGQLPQAILVADEDAEYRKQVSATFAGKYQVFQAANGDEALACIANCATQLAAIILSMTLPQTDGESALTMMKREKAVWNIPVIVTAPSDMRRECSAWEQGADDFAGKPHSQASLYQRVLRAVEINTLREREHVLKDEAYRDSMTGLLNRRGLAAAVESLGREDAPMAVYLFDLDDLKHINDNYGHVKGDEMIECFSSVLRSLTRETDILARYGGDEFVAVIRQMSTRETALKKGESICQAVRNTPFTEEFPAACTAGVALCDTGLPLSEMIERADRALYEAKKKRKGGCWLWED</sequence>
<name>A0A926DCE9_9FIRM</name>
<dbReference type="Pfam" id="PF00563">
    <property type="entry name" value="EAL"/>
    <property type="match status" value="1"/>
</dbReference>
<dbReference type="InterPro" id="IPR029787">
    <property type="entry name" value="Nucleotide_cyclase"/>
</dbReference>
<dbReference type="InterPro" id="IPR000160">
    <property type="entry name" value="GGDEF_dom"/>
</dbReference>
<dbReference type="Pfam" id="PF00990">
    <property type="entry name" value="GGDEF"/>
    <property type="match status" value="2"/>
</dbReference>
<dbReference type="Gene3D" id="3.20.20.450">
    <property type="entry name" value="EAL domain"/>
    <property type="match status" value="1"/>
</dbReference>
<feature type="domain" description="Response regulatory" evidence="4">
    <location>
        <begin position="6"/>
        <end position="123"/>
    </location>
</feature>
<feature type="domain" description="Response regulatory" evidence="4">
    <location>
        <begin position="574"/>
        <end position="690"/>
    </location>
</feature>
<evidence type="ECO:0000313" key="7">
    <source>
        <dbReference type="EMBL" id="MBC8535254.1"/>
    </source>
</evidence>
<dbReference type="Pfam" id="PF00072">
    <property type="entry name" value="Response_reg"/>
    <property type="match status" value="2"/>
</dbReference>
<dbReference type="EMBL" id="JACRSP010000001">
    <property type="protein sequence ID" value="MBC8535254.1"/>
    <property type="molecule type" value="Genomic_DNA"/>
</dbReference>
<dbReference type="PROSITE" id="PS50110">
    <property type="entry name" value="RESPONSE_REGULATORY"/>
    <property type="match status" value="2"/>
</dbReference>
<feature type="modified residue" description="4-aspartylphosphate" evidence="3">
    <location>
        <position position="56"/>
    </location>
</feature>
<dbReference type="SUPFAM" id="SSF141868">
    <property type="entry name" value="EAL domain-like"/>
    <property type="match status" value="1"/>
</dbReference>
<accession>A0A926DCE9</accession>
<dbReference type="AlphaFoldDB" id="A0A926DCE9"/>
<dbReference type="RefSeq" id="WP_249298889.1">
    <property type="nucleotide sequence ID" value="NZ_JACRSP010000001.1"/>
</dbReference>
<evidence type="ECO:0000259" key="5">
    <source>
        <dbReference type="PROSITE" id="PS50883"/>
    </source>
</evidence>
<evidence type="ECO:0000256" key="1">
    <source>
        <dbReference type="ARBA" id="ARBA00018672"/>
    </source>
</evidence>
<dbReference type="InterPro" id="IPR050706">
    <property type="entry name" value="Cyclic-di-GMP_PDE-like"/>
</dbReference>
<proteinExistence type="predicted"/>
<protein>
    <recommendedName>
        <fullName evidence="1">Stage 0 sporulation protein A homolog</fullName>
    </recommendedName>
</protein>
<dbReference type="CDD" id="cd01949">
    <property type="entry name" value="GGDEF"/>
    <property type="match status" value="1"/>
</dbReference>
<dbReference type="SUPFAM" id="SSF52172">
    <property type="entry name" value="CheY-like"/>
    <property type="match status" value="2"/>
</dbReference>
<evidence type="ECO:0000256" key="3">
    <source>
        <dbReference type="PROSITE-ProRule" id="PRU00169"/>
    </source>
</evidence>
<dbReference type="PANTHER" id="PTHR33121">
    <property type="entry name" value="CYCLIC DI-GMP PHOSPHODIESTERASE PDEF"/>
    <property type="match status" value="1"/>
</dbReference>
<dbReference type="PROSITE" id="PS50887">
    <property type="entry name" value="GGDEF"/>
    <property type="match status" value="2"/>
</dbReference>
<dbReference type="SMART" id="SM00052">
    <property type="entry name" value="EAL"/>
    <property type="match status" value="1"/>
</dbReference>
<keyword evidence="8" id="KW-1185">Reference proteome</keyword>
<evidence type="ECO:0000256" key="2">
    <source>
        <dbReference type="ARBA" id="ARBA00024867"/>
    </source>
</evidence>
<dbReference type="Proteomes" id="UP000620366">
    <property type="component" value="Unassembled WGS sequence"/>
</dbReference>
<dbReference type="SMART" id="SM00448">
    <property type="entry name" value="REC"/>
    <property type="match status" value="2"/>
</dbReference>
<dbReference type="InterPro" id="IPR043128">
    <property type="entry name" value="Rev_trsase/Diguanyl_cyclase"/>
</dbReference>
<dbReference type="InterPro" id="IPR001633">
    <property type="entry name" value="EAL_dom"/>
</dbReference>
<reference evidence="7" key="1">
    <citation type="submission" date="2020-08" db="EMBL/GenBank/DDBJ databases">
        <title>Genome public.</title>
        <authorList>
            <person name="Liu C."/>
            <person name="Sun Q."/>
        </authorList>
    </citation>
    <scope>NUCLEOTIDE SEQUENCE</scope>
    <source>
        <strain evidence="7">BX7</strain>
    </source>
</reference>
<feature type="domain" description="GGDEF" evidence="6">
    <location>
        <begin position="163"/>
        <end position="291"/>
    </location>
</feature>